<accession>A0A2P4Q8S8</accession>
<comment type="caution">
    <text evidence="2">The sequence shown here is derived from an EMBL/GenBank/DDBJ whole genome shotgun (WGS) entry which is preliminary data.</text>
</comment>
<dbReference type="PANTHER" id="PTHR43628">
    <property type="entry name" value="ACTIVATOR OF C KINASE PROTEIN 1-RELATED"/>
    <property type="match status" value="1"/>
</dbReference>
<reference evidence="2 3" key="1">
    <citation type="journal article" date="2013" name="Proc. Natl. Acad. Sci. U.S.A.">
        <title>Genome of an arbuscular mycorrhizal fungus provides insight into the oldest plant symbiosis.</title>
        <authorList>
            <person name="Tisserant E."/>
            <person name="Malbreil M."/>
            <person name="Kuo A."/>
            <person name="Kohler A."/>
            <person name="Symeonidi A."/>
            <person name="Balestrini R."/>
            <person name="Charron P."/>
            <person name="Duensing N."/>
            <person name="Frei Dit Frey N."/>
            <person name="Gianinazzi-Pearson V."/>
            <person name="Gilbert L.B."/>
            <person name="Handa Y."/>
            <person name="Herr J.R."/>
            <person name="Hijri M."/>
            <person name="Koul R."/>
            <person name="Kawaguchi M."/>
            <person name="Krajinski F."/>
            <person name="Lammers P.J."/>
            <person name="Masclaux F.G."/>
            <person name="Murat C."/>
            <person name="Morin E."/>
            <person name="Ndikumana S."/>
            <person name="Pagni M."/>
            <person name="Petitpierre D."/>
            <person name="Requena N."/>
            <person name="Rosikiewicz P."/>
            <person name="Riley R."/>
            <person name="Saito K."/>
            <person name="San Clemente H."/>
            <person name="Shapiro H."/>
            <person name="van Tuinen D."/>
            <person name="Becard G."/>
            <person name="Bonfante P."/>
            <person name="Paszkowski U."/>
            <person name="Shachar-Hill Y.Y."/>
            <person name="Tuskan G.A."/>
            <person name="Young P.W."/>
            <person name="Sanders I.R."/>
            <person name="Henrissat B."/>
            <person name="Rensing S.A."/>
            <person name="Grigoriev I.V."/>
            <person name="Corradi N."/>
            <person name="Roux C."/>
            <person name="Martin F."/>
        </authorList>
    </citation>
    <scope>NUCLEOTIDE SEQUENCE [LARGE SCALE GENOMIC DNA]</scope>
    <source>
        <strain evidence="2 3">DAOM 197198</strain>
    </source>
</reference>
<proteinExistence type="predicted"/>
<dbReference type="SUPFAM" id="SSF81901">
    <property type="entry name" value="HCP-like"/>
    <property type="match status" value="3"/>
</dbReference>
<dbReference type="InterPro" id="IPR052945">
    <property type="entry name" value="Mitotic_Regulator"/>
</dbReference>
<evidence type="ECO:0000313" key="3">
    <source>
        <dbReference type="Proteomes" id="UP000018888"/>
    </source>
</evidence>
<feature type="region of interest" description="Disordered" evidence="1">
    <location>
        <begin position="1"/>
        <end position="27"/>
    </location>
</feature>
<gene>
    <name evidence="2" type="ORF">GLOIN_2v1873962</name>
</gene>
<evidence type="ECO:0008006" key="4">
    <source>
        <dbReference type="Google" id="ProtNLM"/>
    </source>
</evidence>
<sequence length="526" mass="60401">MADNITNNSNYTKLSNKQQLNSDIPNTNNDSLELSQIIRNFFKVNIKEVEPTTHKNINENILEGDLSFIADELVDLIFTDFNKGKEGRVRRKNVFNYINNYKINSQEIYDWLLHNQTSSNFTYLLGYFNYYGIGIDINKKNAFKLCQIAVELENDAAKFEIANMYIDGDGADKDHDKAFELSKNLAKNEYPCGINLLAYCYEHGIGTEVNEQKAFELYKKVADLGNLHGICNLGVCYENGIGTDIDEEKAFKLYQAAANLGYSYGVNNLGCCYNYGIGIDFDEETAFGLYQKAANSGNEYAQYNLAIMYEHGKVVEENMEKAIYWFKKCADQGHQDAKKKLMIELLPVMNDNTKVQDAYKYYQPDNNYLELSNFYKVNVMEIKPTTQDINENIFEEDLSDVIDKLLLNNQTSSNSIYLFGYFNYHGIGTDINKQIALGLYQKAAELENFVAQFDLACMYLYGAGTDKNYNKAFKLLEKLSRRKHTYGMKWLGHCYKFGYGTVKNMDKATYWYKKSSSLGSKYVLNN</sequence>
<dbReference type="VEuPathDB" id="FungiDB:RhiirFUN_021231"/>
<dbReference type="EMBL" id="AUPC02000076">
    <property type="protein sequence ID" value="POG74041.1"/>
    <property type="molecule type" value="Genomic_DNA"/>
</dbReference>
<name>A0A2P4Q8S8_RHIID</name>
<dbReference type="InterPro" id="IPR006597">
    <property type="entry name" value="Sel1-like"/>
</dbReference>
<dbReference type="InterPro" id="IPR011990">
    <property type="entry name" value="TPR-like_helical_dom_sf"/>
</dbReference>
<dbReference type="AlphaFoldDB" id="A0A2P4Q8S8"/>
<dbReference type="Gene3D" id="1.25.40.10">
    <property type="entry name" value="Tetratricopeptide repeat domain"/>
    <property type="match status" value="2"/>
</dbReference>
<dbReference type="Proteomes" id="UP000018888">
    <property type="component" value="Unassembled WGS sequence"/>
</dbReference>
<dbReference type="Pfam" id="PF08238">
    <property type="entry name" value="Sel1"/>
    <property type="match status" value="9"/>
</dbReference>
<protein>
    <recommendedName>
        <fullName evidence="4">HCP-like protein</fullName>
    </recommendedName>
</protein>
<dbReference type="PANTHER" id="PTHR43628:SF1">
    <property type="entry name" value="CHITIN SYNTHASE REGULATORY FACTOR 2-RELATED"/>
    <property type="match status" value="1"/>
</dbReference>
<reference evidence="2 3" key="2">
    <citation type="journal article" date="2018" name="New Phytol.">
        <title>High intraspecific genome diversity in the model arbuscular mycorrhizal symbiont Rhizophagus irregularis.</title>
        <authorList>
            <person name="Chen E.C.H."/>
            <person name="Morin E."/>
            <person name="Beaudet D."/>
            <person name="Noel J."/>
            <person name="Yildirir G."/>
            <person name="Ndikumana S."/>
            <person name="Charron P."/>
            <person name="St-Onge C."/>
            <person name="Giorgi J."/>
            <person name="Kruger M."/>
            <person name="Marton T."/>
            <person name="Ropars J."/>
            <person name="Grigoriev I.V."/>
            <person name="Hainaut M."/>
            <person name="Henrissat B."/>
            <person name="Roux C."/>
            <person name="Martin F."/>
            <person name="Corradi N."/>
        </authorList>
    </citation>
    <scope>NUCLEOTIDE SEQUENCE [LARGE SCALE GENOMIC DNA]</scope>
    <source>
        <strain evidence="2 3">DAOM 197198</strain>
    </source>
</reference>
<evidence type="ECO:0000256" key="1">
    <source>
        <dbReference type="SAM" id="MobiDB-lite"/>
    </source>
</evidence>
<evidence type="ECO:0000313" key="2">
    <source>
        <dbReference type="EMBL" id="POG74041.1"/>
    </source>
</evidence>
<keyword evidence="3" id="KW-1185">Reference proteome</keyword>
<organism evidence="2 3">
    <name type="scientific">Rhizophagus irregularis (strain DAOM 181602 / DAOM 197198 / MUCL 43194)</name>
    <name type="common">Arbuscular mycorrhizal fungus</name>
    <name type="synonym">Glomus intraradices</name>
    <dbReference type="NCBI Taxonomy" id="747089"/>
    <lineage>
        <taxon>Eukaryota</taxon>
        <taxon>Fungi</taxon>
        <taxon>Fungi incertae sedis</taxon>
        <taxon>Mucoromycota</taxon>
        <taxon>Glomeromycotina</taxon>
        <taxon>Glomeromycetes</taxon>
        <taxon>Glomerales</taxon>
        <taxon>Glomeraceae</taxon>
        <taxon>Rhizophagus</taxon>
    </lineage>
</organism>
<dbReference type="SMART" id="SM00671">
    <property type="entry name" value="SEL1"/>
    <property type="match status" value="9"/>
</dbReference>
<dbReference type="VEuPathDB" id="FungiDB:RhiirFUN_021226"/>